<keyword evidence="1" id="KW-0479">Metal-binding</keyword>
<organism evidence="4 5">
    <name type="scientific">Lasiosphaeria ovina</name>
    <dbReference type="NCBI Taxonomy" id="92902"/>
    <lineage>
        <taxon>Eukaryota</taxon>
        <taxon>Fungi</taxon>
        <taxon>Dikarya</taxon>
        <taxon>Ascomycota</taxon>
        <taxon>Pezizomycotina</taxon>
        <taxon>Sordariomycetes</taxon>
        <taxon>Sordariomycetidae</taxon>
        <taxon>Sordariales</taxon>
        <taxon>Lasiosphaeriaceae</taxon>
        <taxon>Lasiosphaeria</taxon>
    </lineage>
</organism>
<dbReference type="Pfam" id="PF26177">
    <property type="entry name" value="zf_C2H2_17_1st"/>
    <property type="match status" value="1"/>
</dbReference>
<feature type="region of interest" description="Disordered" evidence="2">
    <location>
        <begin position="202"/>
        <end position="240"/>
    </location>
</feature>
<keyword evidence="1" id="KW-0862">Zinc</keyword>
<proteinExistence type="predicted"/>
<dbReference type="Pfam" id="PF26176">
    <property type="entry name" value="zf_C2H2_17_2"/>
    <property type="match status" value="1"/>
</dbReference>
<dbReference type="AlphaFoldDB" id="A0AAE0KAW6"/>
<dbReference type="PANTHER" id="PTHR46179">
    <property type="entry name" value="ZINC FINGER PROTEIN"/>
    <property type="match status" value="1"/>
</dbReference>
<dbReference type="GO" id="GO:0006357">
    <property type="term" value="P:regulation of transcription by RNA polymerase II"/>
    <property type="evidence" value="ECO:0007669"/>
    <property type="project" value="TreeGrafter"/>
</dbReference>
<dbReference type="InterPro" id="IPR051061">
    <property type="entry name" value="Zinc_finger_trans_reg"/>
</dbReference>
<dbReference type="InterPro" id="IPR059009">
    <property type="entry name" value="Znf_C2H2_17_1st"/>
</dbReference>
<feature type="region of interest" description="Disordered" evidence="2">
    <location>
        <begin position="51"/>
        <end position="87"/>
    </location>
</feature>
<evidence type="ECO:0000256" key="2">
    <source>
        <dbReference type="SAM" id="MobiDB-lite"/>
    </source>
</evidence>
<evidence type="ECO:0000313" key="4">
    <source>
        <dbReference type="EMBL" id="KAK3373383.1"/>
    </source>
</evidence>
<evidence type="ECO:0000313" key="5">
    <source>
        <dbReference type="Proteomes" id="UP001287356"/>
    </source>
</evidence>
<evidence type="ECO:0000259" key="3">
    <source>
        <dbReference type="PROSITE" id="PS50157"/>
    </source>
</evidence>
<dbReference type="SMART" id="SM00355">
    <property type="entry name" value="ZnF_C2H2"/>
    <property type="match status" value="3"/>
</dbReference>
<dbReference type="PANTHER" id="PTHR46179:SF24">
    <property type="entry name" value="C2H2-TYPE DOMAIN-CONTAINING PROTEIN"/>
    <property type="match status" value="1"/>
</dbReference>
<dbReference type="GO" id="GO:0008270">
    <property type="term" value="F:zinc ion binding"/>
    <property type="evidence" value="ECO:0007669"/>
    <property type="project" value="UniProtKB-KW"/>
</dbReference>
<reference evidence="4" key="1">
    <citation type="journal article" date="2023" name="Mol. Phylogenet. Evol.">
        <title>Genome-scale phylogeny and comparative genomics of the fungal order Sordariales.</title>
        <authorList>
            <person name="Hensen N."/>
            <person name="Bonometti L."/>
            <person name="Westerberg I."/>
            <person name="Brannstrom I.O."/>
            <person name="Guillou S."/>
            <person name="Cros-Aarteil S."/>
            <person name="Calhoun S."/>
            <person name="Haridas S."/>
            <person name="Kuo A."/>
            <person name="Mondo S."/>
            <person name="Pangilinan J."/>
            <person name="Riley R."/>
            <person name="LaButti K."/>
            <person name="Andreopoulos B."/>
            <person name="Lipzen A."/>
            <person name="Chen C."/>
            <person name="Yan M."/>
            <person name="Daum C."/>
            <person name="Ng V."/>
            <person name="Clum A."/>
            <person name="Steindorff A."/>
            <person name="Ohm R.A."/>
            <person name="Martin F."/>
            <person name="Silar P."/>
            <person name="Natvig D.O."/>
            <person name="Lalanne C."/>
            <person name="Gautier V."/>
            <person name="Ament-Velasquez S.L."/>
            <person name="Kruys A."/>
            <person name="Hutchinson M.I."/>
            <person name="Powell A.J."/>
            <person name="Barry K."/>
            <person name="Miller A.N."/>
            <person name="Grigoriev I.V."/>
            <person name="Debuchy R."/>
            <person name="Gladieux P."/>
            <person name="Hiltunen Thoren M."/>
            <person name="Johannesson H."/>
        </authorList>
    </citation>
    <scope>NUCLEOTIDE SEQUENCE</scope>
    <source>
        <strain evidence="4">CBS 958.72</strain>
    </source>
</reference>
<dbReference type="PROSITE" id="PS50157">
    <property type="entry name" value="ZINC_FINGER_C2H2_2"/>
    <property type="match status" value="1"/>
</dbReference>
<keyword evidence="1" id="KW-0863">Zinc-finger</keyword>
<dbReference type="InterPro" id="IPR059095">
    <property type="entry name" value="Znf_C2H2_17_2nd"/>
</dbReference>
<reference evidence="4" key="2">
    <citation type="submission" date="2023-06" db="EMBL/GenBank/DDBJ databases">
        <authorList>
            <consortium name="Lawrence Berkeley National Laboratory"/>
            <person name="Haridas S."/>
            <person name="Hensen N."/>
            <person name="Bonometti L."/>
            <person name="Westerberg I."/>
            <person name="Brannstrom I.O."/>
            <person name="Guillou S."/>
            <person name="Cros-Aarteil S."/>
            <person name="Calhoun S."/>
            <person name="Kuo A."/>
            <person name="Mondo S."/>
            <person name="Pangilinan J."/>
            <person name="Riley R."/>
            <person name="Labutti K."/>
            <person name="Andreopoulos B."/>
            <person name="Lipzen A."/>
            <person name="Chen C."/>
            <person name="Yanf M."/>
            <person name="Daum C."/>
            <person name="Ng V."/>
            <person name="Clum A."/>
            <person name="Steindorff A."/>
            <person name="Ohm R."/>
            <person name="Martin F."/>
            <person name="Silar P."/>
            <person name="Natvig D."/>
            <person name="Lalanne C."/>
            <person name="Gautier V."/>
            <person name="Ament-Velasquez S.L."/>
            <person name="Kruys A."/>
            <person name="Hutchinson M.I."/>
            <person name="Powell A.J."/>
            <person name="Barry K."/>
            <person name="Miller A.N."/>
            <person name="Grigoriev I.V."/>
            <person name="Debuchy R."/>
            <person name="Gladieux P."/>
            <person name="Thoren M.H."/>
            <person name="Johannesson H."/>
        </authorList>
    </citation>
    <scope>NUCLEOTIDE SEQUENCE</scope>
    <source>
        <strain evidence="4">CBS 958.72</strain>
    </source>
</reference>
<protein>
    <recommendedName>
        <fullName evidence="3">C2H2-type domain-containing protein</fullName>
    </recommendedName>
</protein>
<feature type="domain" description="C2H2-type" evidence="3">
    <location>
        <begin position="177"/>
        <end position="206"/>
    </location>
</feature>
<comment type="caution">
    <text evidence="4">The sequence shown here is derived from an EMBL/GenBank/DDBJ whole genome shotgun (WGS) entry which is preliminary data.</text>
</comment>
<feature type="compositionally biased region" description="Basic and acidic residues" evidence="2">
    <location>
        <begin position="229"/>
        <end position="240"/>
    </location>
</feature>
<dbReference type="Proteomes" id="UP001287356">
    <property type="component" value="Unassembled WGS sequence"/>
</dbReference>
<dbReference type="InterPro" id="IPR013087">
    <property type="entry name" value="Znf_C2H2_type"/>
</dbReference>
<accession>A0AAE0KAW6</accession>
<sequence>MSVVFETRNFIHDGNYPPMDEHHHDPNPDPDRFSDPTDAVVNDLATVATFNAPPPNFVDTSEPRLDLGAPPLSKEDSPTATTPQRIKAIPKPDREVTKNIDGKYVCTWPGCSEDMKEFGRKCEWNKHMDKHDRPYKCAAIGCEKLPGFTYSGGLLRHEREVHGKHGGPKNSFNCPHVNCKRHTNKGFSRLENLNEHLRRVHTQNGAPNGTEGETDDAASDAAAGQKRKREPEEGADLREEIKRVRLENEELRRQVDAQNRQTVSMMHKIAQLQEALQPRLAPQAPMAAATMI</sequence>
<dbReference type="GO" id="GO:0005634">
    <property type="term" value="C:nucleus"/>
    <property type="evidence" value="ECO:0007669"/>
    <property type="project" value="TreeGrafter"/>
</dbReference>
<gene>
    <name evidence="4" type="ORF">B0T24DRAFT_258755</name>
</gene>
<keyword evidence="5" id="KW-1185">Reference proteome</keyword>
<feature type="compositionally biased region" description="Basic and acidic residues" evidence="2">
    <location>
        <begin position="19"/>
        <end position="35"/>
    </location>
</feature>
<dbReference type="EMBL" id="JAULSN010000004">
    <property type="protein sequence ID" value="KAK3373383.1"/>
    <property type="molecule type" value="Genomic_DNA"/>
</dbReference>
<dbReference type="Gene3D" id="3.30.160.60">
    <property type="entry name" value="Classic Zinc Finger"/>
    <property type="match status" value="3"/>
</dbReference>
<feature type="region of interest" description="Disordered" evidence="2">
    <location>
        <begin position="11"/>
        <end position="37"/>
    </location>
</feature>
<evidence type="ECO:0000256" key="1">
    <source>
        <dbReference type="PROSITE-ProRule" id="PRU00042"/>
    </source>
</evidence>
<name>A0AAE0KAW6_9PEZI</name>